<evidence type="ECO:0000259" key="13">
    <source>
        <dbReference type="PROSITE" id="PS50885"/>
    </source>
</evidence>
<evidence type="ECO:0000256" key="5">
    <source>
        <dbReference type="ARBA" id="ARBA00022692"/>
    </source>
</evidence>
<feature type="domain" description="HAMP" evidence="13">
    <location>
        <begin position="644"/>
        <end position="691"/>
    </location>
</feature>
<keyword evidence="9 12" id="KW-1133">Transmembrane helix</keyword>
<name>A0A3M2M675_9ACTN</name>
<dbReference type="PROSITE" id="PS50885">
    <property type="entry name" value="HAMP"/>
    <property type="match status" value="2"/>
</dbReference>
<dbReference type="SUPFAM" id="SSF158472">
    <property type="entry name" value="HAMP domain-like"/>
    <property type="match status" value="1"/>
</dbReference>
<keyword evidence="15" id="KW-1185">Reference proteome</keyword>
<dbReference type="PANTHER" id="PTHR44936:SF9">
    <property type="entry name" value="SENSOR PROTEIN CREC"/>
    <property type="match status" value="1"/>
</dbReference>
<organism evidence="14 15">
    <name type="scientific">Streptomyces triticirhizae</name>
    <dbReference type="NCBI Taxonomy" id="2483353"/>
    <lineage>
        <taxon>Bacteria</taxon>
        <taxon>Bacillati</taxon>
        <taxon>Actinomycetota</taxon>
        <taxon>Actinomycetes</taxon>
        <taxon>Kitasatosporales</taxon>
        <taxon>Streptomycetaceae</taxon>
        <taxon>Streptomyces</taxon>
    </lineage>
</organism>
<reference evidence="14 15" key="1">
    <citation type="submission" date="2018-10" db="EMBL/GenBank/DDBJ databases">
        <title>Isolation, diversity and antifungal activity of actinobacteria from wheat.</title>
        <authorList>
            <person name="Han C."/>
        </authorList>
    </citation>
    <scope>NUCLEOTIDE SEQUENCE [LARGE SCALE GENOMIC DNA]</scope>
    <source>
        <strain evidence="14 15">NEAU-YY642</strain>
    </source>
</reference>
<keyword evidence="5 12" id="KW-0812">Transmembrane</keyword>
<dbReference type="AlphaFoldDB" id="A0A3M2M675"/>
<evidence type="ECO:0000256" key="10">
    <source>
        <dbReference type="ARBA" id="ARBA00023012"/>
    </source>
</evidence>
<feature type="transmembrane region" description="Helical" evidence="12">
    <location>
        <begin position="625"/>
        <end position="646"/>
    </location>
</feature>
<dbReference type="Pfam" id="PF00672">
    <property type="entry name" value="HAMP"/>
    <property type="match status" value="2"/>
</dbReference>
<feature type="domain" description="HAMP" evidence="13">
    <location>
        <begin position="297"/>
        <end position="349"/>
    </location>
</feature>
<evidence type="ECO:0000256" key="12">
    <source>
        <dbReference type="SAM" id="Phobius"/>
    </source>
</evidence>
<sequence>MPLLGGFRPPLLVLLALLVVVAAHTALLVPASPEGPVTGAEREAQHGVAQDAAAATRATLDESVADLRRVAATLGEPPPTADALAALAPGHRGWLGLAHYASPDEASSGRPAVAHGEPLPAFEPPEGPAGGEIPPRLVRARNGEIRLLALAHVGTPERPGLLAALSPVAAPAVGPEADRRVQLVDQTGRVVAATGRDPGSAEAAELASAAVADGGAGGSLVGEPRDGLVTVAGYATLAGRAPDDRSGADAAGLGLTVVTDVQAPVPGPAAPGHRASAALLAGALLLIALPAGWLLRRSLTRPVAQLGVAATRLAGGDTREPVRVPRFGEPARIGRALESLRRQLAHAEPHAPPEPVRRRRPGLGVRTVVLLCLVPLVAWSAAALLVVHRADAAALPERLLVDQEQRGAFAAERVARGLREGHSDLRSVAARLEGLQPVGHDAVLADALEAHARYRALYLVDGSGAPLAGVGDAPSMPVEARALGGGPFGTAGIVALRTDQPLVAARVPAGGGELTLVGEFSHGHLDQVLARPGLGEVWLTDRSGTVMATGEDTPIPERLPEARLDDAVEAGITGQVSRAGEPAMITVTRLSPEGEAAALDGWHLVVRQSTSWLDLPANQVEHRTVFAGLLALTASVGCLGWLHIVVVRPLRALAARAEALADGDRTTPLYPVHHDEVGTVTRALERVRHQLPG</sequence>
<dbReference type="Proteomes" id="UP000278673">
    <property type="component" value="Unassembled WGS sequence"/>
</dbReference>
<keyword evidence="3" id="KW-0597">Phosphoprotein</keyword>
<proteinExistence type="predicted"/>
<evidence type="ECO:0000256" key="1">
    <source>
        <dbReference type="ARBA" id="ARBA00000085"/>
    </source>
</evidence>
<dbReference type="InterPro" id="IPR050980">
    <property type="entry name" value="2C_sensor_his_kinase"/>
</dbReference>
<comment type="caution">
    <text evidence="14">The sequence shown here is derived from an EMBL/GenBank/DDBJ whole genome shotgun (WGS) entry which is preliminary data.</text>
</comment>
<dbReference type="SMART" id="SM00304">
    <property type="entry name" value="HAMP"/>
    <property type="match status" value="2"/>
</dbReference>
<protein>
    <recommendedName>
        <fullName evidence="2">histidine kinase</fullName>
        <ecNumber evidence="2">2.7.13.3</ecNumber>
    </recommendedName>
</protein>
<keyword evidence="12" id="KW-0472">Membrane</keyword>
<dbReference type="GO" id="GO:0016020">
    <property type="term" value="C:membrane"/>
    <property type="evidence" value="ECO:0007669"/>
    <property type="project" value="InterPro"/>
</dbReference>
<feature type="transmembrane region" description="Helical" evidence="12">
    <location>
        <begin position="275"/>
        <end position="295"/>
    </location>
</feature>
<dbReference type="GO" id="GO:0004673">
    <property type="term" value="F:protein histidine kinase activity"/>
    <property type="evidence" value="ECO:0007669"/>
    <property type="project" value="UniProtKB-EC"/>
</dbReference>
<evidence type="ECO:0000256" key="6">
    <source>
        <dbReference type="ARBA" id="ARBA00022741"/>
    </source>
</evidence>
<evidence type="ECO:0000256" key="9">
    <source>
        <dbReference type="ARBA" id="ARBA00022989"/>
    </source>
</evidence>
<feature type="region of interest" description="Disordered" evidence="11">
    <location>
        <begin position="105"/>
        <end position="134"/>
    </location>
</feature>
<gene>
    <name evidence="14" type="ORF">EBN88_04280</name>
</gene>
<evidence type="ECO:0000256" key="4">
    <source>
        <dbReference type="ARBA" id="ARBA00022679"/>
    </source>
</evidence>
<keyword evidence="6" id="KW-0547">Nucleotide-binding</keyword>
<evidence type="ECO:0000256" key="2">
    <source>
        <dbReference type="ARBA" id="ARBA00012438"/>
    </source>
</evidence>
<comment type="catalytic activity">
    <reaction evidence="1">
        <text>ATP + protein L-histidine = ADP + protein N-phospho-L-histidine.</text>
        <dbReference type="EC" id="2.7.13.3"/>
    </reaction>
</comment>
<keyword evidence="4" id="KW-0808">Transferase</keyword>
<keyword evidence="7" id="KW-0418">Kinase</keyword>
<dbReference type="Gene3D" id="6.10.340.10">
    <property type="match status" value="2"/>
</dbReference>
<evidence type="ECO:0000313" key="15">
    <source>
        <dbReference type="Proteomes" id="UP000278673"/>
    </source>
</evidence>
<evidence type="ECO:0000256" key="7">
    <source>
        <dbReference type="ARBA" id="ARBA00022777"/>
    </source>
</evidence>
<dbReference type="PANTHER" id="PTHR44936">
    <property type="entry name" value="SENSOR PROTEIN CREC"/>
    <property type="match status" value="1"/>
</dbReference>
<evidence type="ECO:0000313" key="14">
    <source>
        <dbReference type="EMBL" id="RMI45012.1"/>
    </source>
</evidence>
<evidence type="ECO:0000256" key="3">
    <source>
        <dbReference type="ARBA" id="ARBA00022553"/>
    </source>
</evidence>
<feature type="transmembrane region" description="Helical" evidence="12">
    <location>
        <begin position="367"/>
        <end position="387"/>
    </location>
</feature>
<keyword evidence="8" id="KW-0067">ATP-binding</keyword>
<accession>A0A3M2M675</accession>
<evidence type="ECO:0000256" key="11">
    <source>
        <dbReference type="SAM" id="MobiDB-lite"/>
    </source>
</evidence>
<dbReference type="InterPro" id="IPR003660">
    <property type="entry name" value="HAMP_dom"/>
</dbReference>
<dbReference type="GO" id="GO:0005524">
    <property type="term" value="F:ATP binding"/>
    <property type="evidence" value="ECO:0007669"/>
    <property type="project" value="UniProtKB-KW"/>
</dbReference>
<dbReference type="GO" id="GO:0000160">
    <property type="term" value="P:phosphorelay signal transduction system"/>
    <property type="evidence" value="ECO:0007669"/>
    <property type="project" value="UniProtKB-KW"/>
</dbReference>
<keyword evidence="10" id="KW-0902">Two-component regulatory system</keyword>
<dbReference type="CDD" id="cd06225">
    <property type="entry name" value="HAMP"/>
    <property type="match status" value="1"/>
</dbReference>
<dbReference type="EC" id="2.7.13.3" evidence="2"/>
<evidence type="ECO:0000256" key="8">
    <source>
        <dbReference type="ARBA" id="ARBA00022840"/>
    </source>
</evidence>
<dbReference type="EMBL" id="RFFJ01000011">
    <property type="protein sequence ID" value="RMI45012.1"/>
    <property type="molecule type" value="Genomic_DNA"/>
</dbReference>